<evidence type="ECO:0000313" key="20">
    <source>
        <dbReference type="Proteomes" id="UP000472264"/>
    </source>
</evidence>
<evidence type="ECO:0000256" key="16">
    <source>
        <dbReference type="SAM" id="SignalP"/>
    </source>
</evidence>
<feature type="signal peptide" evidence="16">
    <location>
        <begin position="1"/>
        <end position="19"/>
    </location>
</feature>
<keyword evidence="5 15" id="KW-0812">Transmembrane</keyword>
<feature type="repeat" description="LDL-receptor class B" evidence="14">
    <location>
        <begin position="393"/>
        <end position="437"/>
    </location>
</feature>
<dbReference type="SMART" id="SM00192">
    <property type="entry name" value="LDLa"/>
    <property type="match status" value="3"/>
</dbReference>
<feature type="disulfide bond" evidence="13">
    <location>
        <begin position="103"/>
        <end position="115"/>
    </location>
</feature>
<dbReference type="Ensembl" id="ENSENLT00000030282.1">
    <property type="protein sequence ID" value="ENSENLP00000029408.1"/>
    <property type="gene ID" value="ENSENLG00000013122.1"/>
</dbReference>
<dbReference type="PROSITE" id="PS50068">
    <property type="entry name" value="LDLRA_2"/>
    <property type="match status" value="3"/>
</dbReference>
<dbReference type="Gene3D" id="4.10.400.10">
    <property type="entry name" value="Low-density Lipoprotein Receptor"/>
    <property type="match status" value="2"/>
</dbReference>
<evidence type="ECO:0000256" key="12">
    <source>
        <dbReference type="ARBA" id="ARBA00023180"/>
    </source>
</evidence>
<evidence type="ECO:0000259" key="18">
    <source>
        <dbReference type="SMART" id="SM00181"/>
    </source>
</evidence>
<dbReference type="Gene3D" id="2.10.25.10">
    <property type="entry name" value="Laminin"/>
    <property type="match status" value="2"/>
</dbReference>
<comment type="caution">
    <text evidence="13">Lacks conserved residue(s) required for the propagation of feature annotation.</text>
</comment>
<dbReference type="SUPFAM" id="SSF63825">
    <property type="entry name" value="YWTD domain"/>
    <property type="match status" value="1"/>
</dbReference>
<dbReference type="SUPFAM" id="SSF57196">
    <property type="entry name" value="EGF/Laminin"/>
    <property type="match status" value="2"/>
</dbReference>
<dbReference type="InterPro" id="IPR051221">
    <property type="entry name" value="LDLR-related"/>
</dbReference>
<dbReference type="FunFam" id="2.120.10.30:FF:000241">
    <property type="entry name" value="Low-density lipoprotein receptor-related protein 6"/>
    <property type="match status" value="1"/>
</dbReference>
<evidence type="ECO:0000259" key="17">
    <source>
        <dbReference type="SMART" id="SM00179"/>
    </source>
</evidence>
<dbReference type="RefSeq" id="XP_029356078.1">
    <property type="nucleotide sequence ID" value="XM_029500218.1"/>
</dbReference>
<dbReference type="InParanoid" id="A0A665VCD6"/>
<dbReference type="InterPro" id="IPR011042">
    <property type="entry name" value="6-blade_b-propeller_TolB-like"/>
</dbReference>
<dbReference type="PRINTS" id="PR00261">
    <property type="entry name" value="LDLRECEPTOR"/>
</dbReference>
<dbReference type="SUPFAM" id="SSF57424">
    <property type="entry name" value="LDL receptor-like module"/>
    <property type="match status" value="3"/>
</dbReference>
<keyword evidence="12" id="KW-0325">Glycoprotein</keyword>
<evidence type="ECO:0000256" key="1">
    <source>
        <dbReference type="ARBA" id="ARBA00004251"/>
    </source>
</evidence>
<feature type="disulfide bond" evidence="13">
    <location>
        <begin position="45"/>
        <end position="60"/>
    </location>
</feature>
<keyword evidence="9 15" id="KW-0472">Membrane</keyword>
<dbReference type="GO" id="GO:0043235">
    <property type="term" value="C:receptor complex"/>
    <property type="evidence" value="ECO:0007669"/>
    <property type="project" value="TreeGrafter"/>
</dbReference>
<dbReference type="OrthoDB" id="664115at2759"/>
<gene>
    <name evidence="19" type="primary">LOC115042157</name>
</gene>
<dbReference type="SMART" id="SM00135">
    <property type="entry name" value="LY"/>
    <property type="match status" value="5"/>
</dbReference>
<dbReference type="InterPro" id="IPR001881">
    <property type="entry name" value="EGF-like_Ca-bd_dom"/>
</dbReference>
<dbReference type="OMA" id="AWRCDHS"/>
<reference evidence="19" key="3">
    <citation type="submission" date="2025-09" db="UniProtKB">
        <authorList>
            <consortium name="Ensembl"/>
        </authorList>
    </citation>
    <scope>IDENTIFICATION</scope>
</reference>
<dbReference type="PANTHER" id="PTHR22722:SF14">
    <property type="entry name" value="MEGALIN, ISOFORM A"/>
    <property type="match status" value="1"/>
</dbReference>
<feature type="transmembrane region" description="Helical" evidence="15">
    <location>
        <begin position="532"/>
        <end position="551"/>
    </location>
</feature>
<dbReference type="Proteomes" id="UP000472264">
    <property type="component" value="Chromosome 4"/>
</dbReference>
<evidence type="ECO:0000256" key="9">
    <source>
        <dbReference type="ARBA" id="ARBA00023136"/>
    </source>
</evidence>
<dbReference type="InterPro" id="IPR002172">
    <property type="entry name" value="LDrepeatLR_classA_rpt"/>
</dbReference>
<dbReference type="PROSITE" id="PS01209">
    <property type="entry name" value="LDLRA_1"/>
    <property type="match status" value="1"/>
</dbReference>
<dbReference type="GO" id="GO:0016324">
    <property type="term" value="C:apical plasma membrane"/>
    <property type="evidence" value="ECO:0007669"/>
    <property type="project" value="TreeGrafter"/>
</dbReference>
<evidence type="ECO:0000256" key="2">
    <source>
        <dbReference type="ARBA" id="ARBA00022475"/>
    </source>
</evidence>
<feature type="domain" description="EGF-like" evidence="18">
    <location>
        <begin position="181"/>
        <end position="217"/>
    </location>
</feature>
<reference evidence="19" key="1">
    <citation type="submission" date="2021-04" db="EMBL/GenBank/DDBJ databases">
        <authorList>
            <consortium name="Wellcome Sanger Institute Data Sharing"/>
        </authorList>
    </citation>
    <scope>NUCLEOTIDE SEQUENCE [LARGE SCALE GENOMIC DNA]</scope>
</reference>
<name>A0A665VCD6_ECHNA</name>
<dbReference type="GO" id="GO:0005509">
    <property type="term" value="F:calcium ion binding"/>
    <property type="evidence" value="ECO:0007669"/>
    <property type="project" value="InterPro"/>
</dbReference>
<evidence type="ECO:0000256" key="6">
    <source>
        <dbReference type="ARBA" id="ARBA00022729"/>
    </source>
</evidence>
<evidence type="ECO:0000256" key="11">
    <source>
        <dbReference type="ARBA" id="ARBA00023170"/>
    </source>
</evidence>
<dbReference type="InterPro" id="IPR023415">
    <property type="entry name" value="LDLR_class-A_CS"/>
</dbReference>
<dbReference type="PANTHER" id="PTHR22722">
    <property type="entry name" value="LOW-DENSITY LIPOPROTEIN RECEPTOR-RELATED PROTEIN 2-RELATED"/>
    <property type="match status" value="1"/>
</dbReference>
<dbReference type="Pfam" id="PF00057">
    <property type="entry name" value="Ldl_recept_a"/>
    <property type="match status" value="2"/>
</dbReference>
<evidence type="ECO:0000256" key="15">
    <source>
        <dbReference type="SAM" id="Phobius"/>
    </source>
</evidence>
<dbReference type="Gene3D" id="2.40.128.620">
    <property type="match status" value="1"/>
</dbReference>
<feature type="domain" description="EGF-like calcium-binding" evidence="17">
    <location>
        <begin position="178"/>
        <end position="217"/>
    </location>
</feature>
<dbReference type="Pfam" id="PF00058">
    <property type="entry name" value="Ldl_recept_b"/>
    <property type="match status" value="2"/>
</dbReference>
<keyword evidence="4" id="KW-0254">Endocytosis</keyword>
<evidence type="ECO:0000256" key="7">
    <source>
        <dbReference type="ARBA" id="ARBA00022737"/>
    </source>
</evidence>
<dbReference type="AlphaFoldDB" id="A0A665VCD6"/>
<proteinExistence type="predicted"/>
<keyword evidence="10 13" id="KW-1015">Disulfide bond</keyword>
<dbReference type="GeneID" id="115042157"/>
<dbReference type="SMART" id="SM00181">
    <property type="entry name" value="EGF"/>
    <property type="match status" value="3"/>
</dbReference>
<keyword evidence="6 16" id="KW-0732">Signal</keyword>
<evidence type="ECO:0000256" key="3">
    <source>
        <dbReference type="ARBA" id="ARBA00022536"/>
    </source>
</evidence>
<dbReference type="PROSITE" id="PS51120">
    <property type="entry name" value="LDLRB"/>
    <property type="match status" value="2"/>
</dbReference>
<dbReference type="GO" id="GO:0042562">
    <property type="term" value="F:hormone binding"/>
    <property type="evidence" value="ECO:0007669"/>
    <property type="project" value="TreeGrafter"/>
</dbReference>
<evidence type="ECO:0000256" key="14">
    <source>
        <dbReference type="PROSITE-ProRule" id="PRU00461"/>
    </source>
</evidence>
<feature type="disulfide bond" evidence="13">
    <location>
        <begin position="122"/>
        <end position="137"/>
    </location>
</feature>
<reference evidence="19" key="2">
    <citation type="submission" date="2025-08" db="UniProtKB">
        <authorList>
            <consortium name="Ensembl"/>
        </authorList>
    </citation>
    <scope>IDENTIFICATION</scope>
</reference>
<organism evidence="19 20">
    <name type="scientific">Echeneis naucrates</name>
    <name type="common">Live sharksucker</name>
    <dbReference type="NCBI Taxonomy" id="173247"/>
    <lineage>
        <taxon>Eukaryota</taxon>
        <taxon>Metazoa</taxon>
        <taxon>Chordata</taxon>
        <taxon>Craniata</taxon>
        <taxon>Vertebrata</taxon>
        <taxon>Euteleostomi</taxon>
        <taxon>Actinopterygii</taxon>
        <taxon>Neopterygii</taxon>
        <taxon>Teleostei</taxon>
        <taxon>Neoteleostei</taxon>
        <taxon>Acanthomorphata</taxon>
        <taxon>Carangaria</taxon>
        <taxon>Carangiformes</taxon>
        <taxon>Echeneidae</taxon>
        <taxon>Echeneis</taxon>
    </lineage>
</organism>
<dbReference type="SMART" id="SM00179">
    <property type="entry name" value="EGF_CA"/>
    <property type="match status" value="2"/>
</dbReference>
<keyword evidence="20" id="KW-1185">Reference proteome</keyword>
<feature type="domain" description="EGF-like calcium-binding" evidence="17">
    <location>
        <begin position="138"/>
        <end position="177"/>
    </location>
</feature>
<evidence type="ECO:0000313" key="19">
    <source>
        <dbReference type="Ensembl" id="ENSENLP00000029408.1"/>
    </source>
</evidence>
<dbReference type="InterPro" id="IPR000033">
    <property type="entry name" value="LDLR_classB_rpt"/>
</dbReference>
<evidence type="ECO:0000256" key="10">
    <source>
        <dbReference type="ARBA" id="ARBA00023157"/>
    </source>
</evidence>
<keyword evidence="8 15" id="KW-1133">Transmembrane helix</keyword>
<feature type="chain" id="PRO_5025514721" evidence="16">
    <location>
        <begin position="20"/>
        <end position="594"/>
    </location>
</feature>
<evidence type="ECO:0000256" key="13">
    <source>
        <dbReference type="PROSITE-ProRule" id="PRU00124"/>
    </source>
</evidence>
<keyword evidence="7" id="KW-0677">Repeat</keyword>
<protein>
    <submittedName>
        <fullName evidence="19">Low-density lipoprotein receptor-related protein 8-like</fullName>
    </submittedName>
</protein>
<comment type="subcellular location">
    <subcellularLocation>
        <location evidence="1">Cell membrane</location>
        <topology evidence="1">Single-pass type I membrane protein</topology>
    </subcellularLocation>
</comment>
<feature type="domain" description="EGF-like" evidence="18">
    <location>
        <begin position="141"/>
        <end position="177"/>
    </location>
</feature>
<dbReference type="GO" id="GO:0006898">
    <property type="term" value="P:receptor-mediated endocytosis"/>
    <property type="evidence" value="ECO:0007669"/>
    <property type="project" value="TreeGrafter"/>
</dbReference>
<evidence type="ECO:0000256" key="4">
    <source>
        <dbReference type="ARBA" id="ARBA00022583"/>
    </source>
</evidence>
<accession>A0A665VCD6</accession>
<dbReference type="InterPro" id="IPR000742">
    <property type="entry name" value="EGF"/>
</dbReference>
<dbReference type="FunFam" id="4.10.400.10:FF:000034">
    <property type="entry name" value="Low-density lipoprotein receptor-related protein 2"/>
    <property type="match status" value="1"/>
</dbReference>
<keyword evidence="3" id="KW-0245">EGF-like domain</keyword>
<evidence type="ECO:0000256" key="8">
    <source>
        <dbReference type="ARBA" id="ARBA00022989"/>
    </source>
</evidence>
<feature type="domain" description="EGF-like" evidence="18">
    <location>
        <begin position="102"/>
        <end position="138"/>
    </location>
</feature>
<keyword evidence="11" id="KW-0675">Receptor</keyword>
<feature type="repeat" description="LDL-receptor class B" evidence="14">
    <location>
        <begin position="349"/>
        <end position="392"/>
    </location>
</feature>
<keyword evidence="2" id="KW-1003">Cell membrane</keyword>
<dbReference type="CDD" id="cd00112">
    <property type="entry name" value="LDLa"/>
    <property type="match status" value="3"/>
</dbReference>
<dbReference type="Gene3D" id="2.120.10.30">
    <property type="entry name" value="TolB, C-terminal domain"/>
    <property type="match status" value="1"/>
</dbReference>
<feature type="disulfide bond" evidence="13">
    <location>
        <begin position="110"/>
        <end position="128"/>
    </location>
</feature>
<dbReference type="InterPro" id="IPR036055">
    <property type="entry name" value="LDL_receptor-like_sf"/>
</dbReference>
<sequence>MVPLAALTLLLVCAFTCHGKAPLRCQKGEFWCRRSRSCIAEHLVCDGEYDCGDGRDKDSCGPSDSCLPRLKVCDGRTDCRDGRDESPELCGSVRPLAKAAQACAASEFQCGNGQCIQQAWRCDHSADCSDGSDEDDCDQDECQVNNGGCSHHCEDQLMGFLCHCPDNMRLVGDSQCEDVDACLEADVCDQLCVHLNGNISCNCADGYDMDPTTAECKARGDEAQLVFTSAKGLRRTSLTGTETKSLGPHLSGPGPVAALVSNRTLYWAWQGRGSIYRVSVDGTSQAIKLVLRVNSSVSGLAVDWIHQLLYWTSAESGSVGVGRLDGSEQRQLIMGLDEPSAVTVEPVQGILFWAQSGSFPKIERAGMDGQDRQTLVTSAVRRPVALTLDLPRQLLYWADQGTRSISRVNLEGRERKTVVESNGYLDRPLGLAIFEGFVYWTEGVTSSVCRANKHNGGQLRVLTTDIPLPGGVVILQPVLQPNAPSMCGRPGTVCRHRCEVDLLPQSPQFSCVFPETPSNTSEEPSEPTAAEIIGLITIFSVLLLVLIVCWWRDLSGSSRPLTVQSVYLRESRDALIIQRPQMGPRLWSPQGNSA</sequence>
<dbReference type="FunFam" id="2.10.25.10:FF:000009">
    <property type="entry name" value="Low-density lipoprotein receptor isoform 1"/>
    <property type="match status" value="1"/>
</dbReference>
<evidence type="ECO:0000256" key="5">
    <source>
        <dbReference type="ARBA" id="ARBA00022692"/>
    </source>
</evidence>